<keyword evidence="3" id="KW-1185">Reference proteome</keyword>
<evidence type="ECO:0000313" key="2">
    <source>
        <dbReference type="EMBL" id="PYI13378.1"/>
    </source>
</evidence>
<protein>
    <submittedName>
        <fullName evidence="2">Uncharacterized protein</fullName>
    </submittedName>
</protein>
<keyword evidence="1" id="KW-0472">Membrane</keyword>
<keyword evidence="1" id="KW-0812">Transmembrane</keyword>
<gene>
    <name evidence="2" type="ORF">BO99DRAFT_58980</name>
</gene>
<keyword evidence="1" id="KW-1133">Transmembrane helix</keyword>
<accession>A0A2V5GR04</accession>
<dbReference type="Proteomes" id="UP000249829">
    <property type="component" value="Unassembled WGS sequence"/>
</dbReference>
<evidence type="ECO:0000313" key="3">
    <source>
        <dbReference type="Proteomes" id="UP000249829"/>
    </source>
</evidence>
<sequence>MISSAAGNYTSSESRPGRASGYLTTIIIVVLVSVVGIASLFDGAFPGKARFSSFRMYDVGVDVDVDVDAWIAMTADILGKSHWDGMSFVCILGSVRGERMSVDGVQCPHTLWPLTCSLVQLDPRYRHRSEPAVLVCPHPVRSASLTVRFRV</sequence>
<dbReference type="AlphaFoldDB" id="A0A2V5GR04"/>
<dbReference type="EMBL" id="KZ825247">
    <property type="protein sequence ID" value="PYI13378.1"/>
    <property type="molecule type" value="Genomic_DNA"/>
</dbReference>
<feature type="transmembrane region" description="Helical" evidence="1">
    <location>
        <begin position="20"/>
        <end position="45"/>
    </location>
</feature>
<name>A0A2V5GR04_ASPV1</name>
<evidence type="ECO:0000256" key="1">
    <source>
        <dbReference type="SAM" id="Phobius"/>
    </source>
</evidence>
<organism evidence="2 3">
    <name type="scientific">Aspergillus violaceofuscus (strain CBS 115571)</name>
    <dbReference type="NCBI Taxonomy" id="1450538"/>
    <lineage>
        <taxon>Eukaryota</taxon>
        <taxon>Fungi</taxon>
        <taxon>Dikarya</taxon>
        <taxon>Ascomycota</taxon>
        <taxon>Pezizomycotina</taxon>
        <taxon>Eurotiomycetes</taxon>
        <taxon>Eurotiomycetidae</taxon>
        <taxon>Eurotiales</taxon>
        <taxon>Aspergillaceae</taxon>
        <taxon>Aspergillus</taxon>
    </lineage>
</organism>
<proteinExistence type="predicted"/>
<reference evidence="2 3" key="1">
    <citation type="submission" date="2018-02" db="EMBL/GenBank/DDBJ databases">
        <title>The genomes of Aspergillus section Nigri reveals drivers in fungal speciation.</title>
        <authorList>
            <consortium name="DOE Joint Genome Institute"/>
            <person name="Vesth T.C."/>
            <person name="Nybo J."/>
            <person name="Theobald S."/>
            <person name="Brandl J."/>
            <person name="Frisvad J.C."/>
            <person name="Nielsen K.F."/>
            <person name="Lyhne E.K."/>
            <person name="Kogle M.E."/>
            <person name="Kuo A."/>
            <person name="Riley R."/>
            <person name="Clum A."/>
            <person name="Nolan M."/>
            <person name="Lipzen A."/>
            <person name="Salamov A."/>
            <person name="Henrissat B."/>
            <person name="Wiebenga A."/>
            <person name="De vries R.P."/>
            <person name="Grigoriev I.V."/>
            <person name="Mortensen U.H."/>
            <person name="Andersen M.R."/>
            <person name="Baker S.E."/>
        </authorList>
    </citation>
    <scope>NUCLEOTIDE SEQUENCE [LARGE SCALE GENOMIC DNA]</scope>
    <source>
        <strain evidence="2 3">CBS 115571</strain>
    </source>
</reference>